<gene>
    <name evidence="2" type="ORF">FHX76_003234</name>
</gene>
<proteinExistence type="predicted"/>
<dbReference type="InterPro" id="IPR036457">
    <property type="entry name" value="PPM-type-like_dom_sf"/>
</dbReference>
<name>A0A7X5TV57_9MICO</name>
<dbReference type="Proteomes" id="UP000541033">
    <property type="component" value="Unassembled WGS sequence"/>
</dbReference>
<dbReference type="InterPro" id="IPR015655">
    <property type="entry name" value="PP2C"/>
</dbReference>
<dbReference type="EC" id="3.1.3.16" evidence="2"/>
<dbReference type="SMART" id="SM00332">
    <property type="entry name" value="PP2Cc"/>
    <property type="match status" value="1"/>
</dbReference>
<dbReference type="Pfam" id="PF13672">
    <property type="entry name" value="PP2C_2"/>
    <property type="match status" value="1"/>
</dbReference>
<accession>A0A7X5TV57</accession>
<sequence length="275" mass="29347">MTEVGLNQNEFVVDAPDLNPGKVKLSWFAITDVGYRREVNEDSYVTTPPVFAVADGMGGHSAGDVASAAVVRRLGQLGGTPTVCRNDIDAALSQAVEDIEVNAGDSDLGTGTTVTGIALANHDQTLLWDCFNIGDSRVYQYFEGALSQITVDHSVVQHLIDTGSITPEEAETHPHSNVITRAVGFNEEPIPDYVQLALVEGQRLLICSDGLTKELTDHGIEHFLGVAETPEQAARELLAQALSNSGRDNVTIVVVDVVSAEYAPAEDTYTGISLL</sequence>
<feature type="domain" description="PPM-type phosphatase" evidence="1">
    <location>
        <begin position="26"/>
        <end position="257"/>
    </location>
</feature>
<protein>
    <submittedName>
        <fullName evidence="2">Protein phosphatase</fullName>
        <ecNumber evidence="2">3.1.3.16</ecNumber>
    </submittedName>
</protein>
<reference evidence="2 3" key="1">
    <citation type="submission" date="2020-02" db="EMBL/GenBank/DDBJ databases">
        <title>Sequencing the genomes of 1000 actinobacteria strains.</title>
        <authorList>
            <person name="Klenk H.-P."/>
        </authorList>
    </citation>
    <scope>NUCLEOTIDE SEQUENCE [LARGE SCALE GENOMIC DNA]</scope>
    <source>
        <strain evidence="2 3">DSM 27960</strain>
    </source>
</reference>
<dbReference type="AlphaFoldDB" id="A0A7X5TV57"/>
<dbReference type="SMART" id="SM00331">
    <property type="entry name" value="PP2C_SIG"/>
    <property type="match status" value="1"/>
</dbReference>
<evidence type="ECO:0000313" key="3">
    <source>
        <dbReference type="Proteomes" id="UP000541033"/>
    </source>
</evidence>
<dbReference type="SUPFAM" id="SSF81606">
    <property type="entry name" value="PP2C-like"/>
    <property type="match status" value="1"/>
</dbReference>
<evidence type="ECO:0000259" key="1">
    <source>
        <dbReference type="PROSITE" id="PS51746"/>
    </source>
</evidence>
<evidence type="ECO:0000313" key="2">
    <source>
        <dbReference type="EMBL" id="NIH55313.1"/>
    </source>
</evidence>
<keyword evidence="3" id="KW-1185">Reference proteome</keyword>
<dbReference type="EMBL" id="JAAMOX010000004">
    <property type="protein sequence ID" value="NIH55313.1"/>
    <property type="molecule type" value="Genomic_DNA"/>
</dbReference>
<keyword evidence="2" id="KW-0378">Hydrolase</keyword>
<dbReference type="InterPro" id="IPR001932">
    <property type="entry name" value="PPM-type_phosphatase-like_dom"/>
</dbReference>
<dbReference type="GO" id="GO:0004722">
    <property type="term" value="F:protein serine/threonine phosphatase activity"/>
    <property type="evidence" value="ECO:0007669"/>
    <property type="project" value="UniProtKB-EC"/>
</dbReference>
<comment type="caution">
    <text evidence="2">The sequence shown here is derived from an EMBL/GenBank/DDBJ whole genome shotgun (WGS) entry which is preliminary data.</text>
</comment>
<dbReference type="CDD" id="cd00143">
    <property type="entry name" value="PP2Cc"/>
    <property type="match status" value="1"/>
</dbReference>
<dbReference type="PANTHER" id="PTHR47992">
    <property type="entry name" value="PROTEIN PHOSPHATASE"/>
    <property type="match status" value="1"/>
</dbReference>
<dbReference type="PROSITE" id="PS51746">
    <property type="entry name" value="PPM_2"/>
    <property type="match status" value="1"/>
</dbReference>
<dbReference type="Gene3D" id="3.60.40.10">
    <property type="entry name" value="PPM-type phosphatase domain"/>
    <property type="match status" value="1"/>
</dbReference>
<dbReference type="RefSeq" id="WP_167152398.1">
    <property type="nucleotide sequence ID" value="NZ_JAAMOX010000004.1"/>
</dbReference>
<organism evidence="2 3">
    <name type="scientific">Lysinibacter cavernae</name>
    <dbReference type="NCBI Taxonomy" id="1640652"/>
    <lineage>
        <taxon>Bacteria</taxon>
        <taxon>Bacillati</taxon>
        <taxon>Actinomycetota</taxon>
        <taxon>Actinomycetes</taxon>
        <taxon>Micrococcales</taxon>
        <taxon>Microbacteriaceae</taxon>
        <taxon>Lysinibacter</taxon>
    </lineage>
</organism>